<feature type="domain" description="Heterokaryon incompatibility" evidence="2">
    <location>
        <begin position="206"/>
        <end position="366"/>
    </location>
</feature>
<evidence type="ECO:0000259" key="2">
    <source>
        <dbReference type="Pfam" id="PF06985"/>
    </source>
</evidence>
<dbReference type="InterPro" id="IPR010730">
    <property type="entry name" value="HET"/>
</dbReference>
<evidence type="ECO:0000313" key="4">
    <source>
        <dbReference type="Proteomes" id="UP001321760"/>
    </source>
</evidence>
<evidence type="ECO:0000313" key="3">
    <source>
        <dbReference type="EMBL" id="KAK4448108.1"/>
    </source>
</evidence>
<keyword evidence="4" id="KW-1185">Reference proteome</keyword>
<dbReference type="AlphaFoldDB" id="A0AAV9GLD5"/>
<feature type="region of interest" description="Disordered" evidence="1">
    <location>
        <begin position="1"/>
        <end position="28"/>
    </location>
</feature>
<proteinExistence type="predicted"/>
<dbReference type="Proteomes" id="UP001321760">
    <property type="component" value="Unassembled WGS sequence"/>
</dbReference>
<organism evidence="3 4">
    <name type="scientific">Podospora aff. communis PSN243</name>
    <dbReference type="NCBI Taxonomy" id="3040156"/>
    <lineage>
        <taxon>Eukaryota</taxon>
        <taxon>Fungi</taxon>
        <taxon>Dikarya</taxon>
        <taxon>Ascomycota</taxon>
        <taxon>Pezizomycotina</taxon>
        <taxon>Sordariomycetes</taxon>
        <taxon>Sordariomycetidae</taxon>
        <taxon>Sordariales</taxon>
        <taxon>Podosporaceae</taxon>
        <taxon>Podospora</taxon>
    </lineage>
</organism>
<name>A0AAV9GLD5_9PEZI</name>
<dbReference type="Pfam" id="PF06985">
    <property type="entry name" value="HET"/>
    <property type="match status" value="1"/>
</dbReference>
<reference evidence="3" key="1">
    <citation type="journal article" date="2023" name="Mol. Phylogenet. Evol.">
        <title>Genome-scale phylogeny and comparative genomics of the fungal order Sordariales.</title>
        <authorList>
            <person name="Hensen N."/>
            <person name="Bonometti L."/>
            <person name="Westerberg I."/>
            <person name="Brannstrom I.O."/>
            <person name="Guillou S."/>
            <person name="Cros-Aarteil S."/>
            <person name="Calhoun S."/>
            <person name="Haridas S."/>
            <person name="Kuo A."/>
            <person name="Mondo S."/>
            <person name="Pangilinan J."/>
            <person name="Riley R."/>
            <person name="LaButti K."/>
            <person name="Andreopoulos B."/>
            <person name="Lipzen A."/>
            <person name="Chen C."/>
            <person name="Yan M."/>
            <person name="Daum C."/>
            <person name="Ng V."/>
            <person name="Clum A."/>
            <person name="Steindorff A."/>
            <person name="Ohm R.A."/>
            <person name="Martin F."/>
            <person name="Silar P."/>
            <person name="Natvig D.O."/>
            <person name="Lalanne C."/>
            <person name="Gautier V."/>
            <person name="Ament-Velasquez S.L."/>
            <person name="Kruys A."/>
            <person name="Hutchinson M.I."/>
            <person name="Powell A.J."/>
            <person name="Barry K."/>
            <person name="Miller A.N."/>
            <person name="Grigoriev I.V."/>
            <person name="Debuchy R."/>
            <person name="Gladieux P."/>
            <person name="Hiltunen Thoren M."/>
            <person name="Johannesson H."/>
        </authorList>
    </citation>
    <scope>NUCLEOTIDE SEQUENCE</scope>
    <source>
        <strain evidence="3">PSN243</strain>
    </source>
</reference>
<evidence type="ECO:0000256" key="1">
    <source>
        <dbReference type="SAM" id="MobiDB-lite"/>
    </source>
</evidence>
<accession>A0AAV9GLD5</accession>
<reference evidence="3" key="2">
    <citation type="submission" date="2023-05" db="EMBL/GenBank/DDBJ databases">
        <authorList>
            <consortium name="Lawrence Berkeley National Laboratory"/>
            <person name="Steindorff A."/>
            <person name="Hensen N."/>
            <person name="Bonometti L."/>
            <person name="Westerberg I."/>
            <person name="Brannstrom I.O."/>
            <person name="Guillou S."/>
            <person name="Cros-Aarteil S."/>
            <person name="Calhoun S."/>
            <person name="Haridas S."/>
            <person name="Kuo A."/>
            <person name="Mondo S."/>
            <person name="Pangilinan J."/>
            <person name="Riley R."/>
            <person name="Labutti K."/>
            <person name="Andreopoulos B."/>
            <person name="Lipzen A."/>
            <person name="Chen C."/>
            <person name="Yanf M."/>
            <person name="Daum C."/>
            <person name="Ng V."/>
            <person name="Clum A."/>
            <person name="Ohm R."/>
            <person name="Martin F."/>
            <person name="Silar P."/>
            <person name="Natvig D."/>
            <person name="Lalanne C."/>
            <person name="Gautier V."/>
            <person name="Ament-Velasquez S.L."/>
            <person name="Kruys A."/>
            <person name="Hutchinson M.I."/>
            <person name="Powell A.J."/>
            <person name="Barry K."/>
            <person name="Miller A.N."/>
            <person name="Grigoriev I.V."/>
            <person name="Debuchy R."/>
            <person name="Gladieux P."/>
            <person name="Thoren M.H."/>
            <person name="Johannesson H."/>
        </authorList>
    </citation>
    <scope>NUCLEOTIDE SEQUENCE</scope>
    <source>
        <strain evidence="3">PSN243</strain>
    </source>
</reference>
<gene>
    <name evidence="3" type="ORF">QBC34DRAFT_381644</name>
</gene>
<comment type="caution">
    <text evidence="3">The sequence shown here is derived from an EMBL/GenBank/DDBJ whole genome shotgun (WGS) entry which is preliminary data.</text>
</comment>
<protein>
    <submittedName>
        <fullName evidence="3">Heterokaryon incompatibility protein-domain-containing protein</fullName>
    </submittedName>
</protein>
<dbReference type="EMBL" id="MU865945">
    <property type="protein sequence ID" value="KAK4448108.1"/>
    <property type="molecule type" value="Genomic_DNA"/>
</dbReference>
<dbReference type="PANTHER" id="PTHR33112">
    <property type="entry name" value="DOMAIN PROTEIN, PUTATIVE-RELATED"/>
    <property type="match status" value="1"/>
</dbReference>
<dbReference type="PANTHER" id="PTHR33112:SF13">
    <property type="entry name" value="HETEROKARYON INCOMPATIBILITY DOMAIN-CONTAINING PROTEIN"/>
    <property type="match status" value="1"/>
</dbReference>
<sequence>MGNVQFAKRAHETSGRSEPPVANVTTDQEKIVKIGPPPADLRQQCEGWTKIATFHQVSSHNDFERQAESFHWLWIETKFRTEPNCCVVCWTLCKCMVEIGCQSTRTYGEVSLSVFDDVYVDARQYPERFRFIVPSGVTSPWKHLFPGPPDRAPLTKIQWVVTRCDTLHGCYDAQSSKTTLPTRVLDVSGGPASIHLRESRGLRERYITLSHCWGSKLPLQTNTGNIEEYRQNIPWDMIHVVYKKAIKVCWELKVAYIWIDSLCIIQDSKDDWVEESQKMCDTYANAYLTVAATSSPDCSVSMMNGLAQRPPEPTVRLIVTGAEGTREHSLSCYLTKPGHWDTDRYGNIRGDSQNWPLKSRAWAFQESMLSPRLVHLTPTDIVWQCRRAAICNCEGATDLGDIAAESHREMEMDLERPCGEQQIAELWRRVVEG</sequence>